<name>A0A6G0Q0L4_9STRA</name>
<sequence>MCACRIWGSIFGKKSPKTLCLGLYAAFCHCRPRTEPTRQAVGGVSRVDGAGNCSRRCLSFPVGPDPATQFTGCTSSGGAGITGTCCRVCVTGSANL</sequence>
<protein>
    <submittedName>
        <fullName evidence="1">Uncharacterized protein</fullName>
    </submittedName>
</protein>
<evidence type="ECO:0000313" key="2">
    <source>
        <dbReference type="Proteomes" id="UP000486351"/>
    </source>
</evidence>
<dbReference type="EMBL" id="QXFY01008369">
    <property type="protein sequence ID" value="KAE9264299.1"/>
    <property type="molecule type" value="Genomic_DNA"/>
</dbReference>
<dbReference type="AlphaFoldDB" id="A0A6G0Q0L4"/>
<comment type="caution">
    <text evidence="1">The sequence shown here is derived from an EMBL/GenBank/DDBJ whole genome shotgun (WGS) entry which is preliminary data.</text>
</comment>
<proteinExistence type="predicted"/>
<organism evidence="1 2">
    <name type="scientific">Phytophthora fragariae</name>
    <dbReference type="NCBI Taxonomy" id="53985"/>
    <lineage>
        <taxon>Eukaryota</taxon>
        <taxon>Sar</taxon>
        <taxon>Stramenopiles</taxon>
        <taxon>Oomycota</taxon>
        <taxon>Peronosporomycetes</taxon>
        <taxon>Peronosporales</taxon>
        <taxon>Peronosporaceae</taxon>
        <taxon>Phytophthora</taxon>
    </lineage>
</organism>
<gene>
    <name evidence="1" type="ORF">PF008_g32149</name>
</gene>
<reference evidence="1 2" key="1">
    <citation type="submission" date="2018-09" db="EMBL/GenBank/DDBJ databases">
        <title>Genomic investigation of the strawberry pathogen Phytophthora fragariae indicates pathogenicity is determined by transcriptional variation in three key races.</title>
        <authorList>
            <person name="Adams T.M."/>
            <person name="Armitage A.D."/>
            <person name="Sobczyk M.K."/>
            <person name="Bates H.J."/>
            <person name="Dunwell J.M."/>
            <person name="Nellist C.F."/>
            <person name="Harrison R.J."/>
        </authorList>
    </citation>
    <scope>NUCLEOTIDE SEQUENCE [LARGE SCALE GENOMIC DNA]</scope>
    <source>
        <strain evidence="1 2">NOV-77</strain>
    </source>
</reference>
<dbReference type="Proteomes" id="UP000486351">
    <property type="component" value="Unassembled WGS sequence"/>
</dbReference>
<accession>A0A6G0Q0L4</accession>
<evidence type="ECO:0000313" key="1">
    <source>
        <dbReference type="EMBL" id="KAE9264299.1"/>
    </source>
</evidence>